<dbReference type="EMBL" id="LVVM01002867">
    <property type="protein sequence ID" value="OJA15794.1"/>
    <property type="molecule type" value="Genomic_DNA"/>
</dbReference>
<organism evidence="1 2">
    <name type="scientific">Rhizopogon vesiculosus</name>
    <dbReference type="NCBI Taxonomy" id="180088"/>
    <lineage>
        <taxon>Eukaryota</taxon>
        <taxon>Fungi</taxon>
        <taxon>Dikarya</taxon>
        <taxon>Basidiomycota</taxon>
        <taxon>Agaricomycotina</taxon>
        <taxon>Agaricomycetes</taxon>
        <taxon>Agaricomycetidae</taxon>
        <taxon>Boletales</taxon>
        <taxon>Suillineae</taxon>
        <taxon>Rhizopogonaceae</taxon>
        <taxon>Rhizopogon</taxon>
    </lineage>
</organism>
<dbReference type="AlphaFoldDB" id="A0A1J8R200"/>
<protein>
    <submittedName>
        <fullName evidence="1">Uncharacterized protein</fullName>
    </submittedName>
</protein>
<accession>A0A1J8R200</accession>
<reference evidence="1 2" key="1">
    <citation type="submission" date="2016-03" db="EMBL/GenBank/DDBJ databases">
        <title>Comparative genomics of the ectomycorrhizal sister species Rhizopogon vinicolor and Rhizopogon vesiculosus (Basidiomycota: Boletales) reveals a divergence of the mating type B locus.</title>
        <authorList>
            <person name="Mujic A.B."/>
            <person name="Kuo A."/>
            <person name="Tritt A."/>
            <person name="Lipzen A."/>
            <person name="Chen C."/>
            <person name="Johnson J."/>
            <person name="Sharma A."/>
            <person name="Barry K."/>
            <person name="Grigoriev I.V."/>
            <person name="Spatafora J.W."/>
        </authorList>
    </citation>
    <scope>NUCLEOTIDE SEQUENCE [LARGE SCALE GENOMIC DNA]</scope>
    <source>
        <strain evidence="1 2">AM-OR11-056</strain>
    </source>
</reference>
<gene>
    <name evidence="1" type="ORF">AZE42_12737</name>
</gene>
<keyword evidence="2" id="KW-1185">Reference proteome</keyword>
<evidence type="ECO:0000313" key="2">
    <source>
        <dbReference type="Proteomes" id="UP000183567"/>
    </source>
</evidence>
<proteinExistence type="predicted"/>
<sequence>MSLTTRSNIAFKTGLGKSTITRFIKKHISNKDKVEMSHPSKLTPYDKRLFVHHILTGQAANVT</sequence>
<evidence type="ECO:0000313" key="1">
    <source>
        <dbReference type="EMBL" id="OJA15794.1"/>
    </source>
</evidence>
<comment type="caution">
    <text evidence="1">The sequence shown here is derived from an EMBL/GenBank/DDBJ whole genome shotgun (WGS) entry which is preliminary data.</text>
</comment>
<dbReference type="Proteomes" id="UP000183567">
    <property type="component" value="Unassembled WGS sequence"/>
</dbReference>
<name>A0A1J8R200_9AGAM</name>